<evidence type="ECO:0000256" key="1">
    <source>
        <dbReference type="SAM" id="MobiDB-lite"/>
    </source>
</evidence>
<accession>A0A8J2NTP5</accession>
<dbReference type="EMBL" id="CAJVCH010126196">
    <property type="protein sequence ID" value="CAG7725732.1"/>
    <property type="molecule type" value="Genomic_DNA"/>
</dbReference>
<dbReference type="Proteomes" id="UP000708208">
    <property type="component" value="Unassembled WGS sequence"/>
</dbReference>
<proteinExistence type="predicted"/>
<protein>
    <submittedName>
        <fullName evidence="2">Uncharacterized protein</fullName>
    </submittedName>
</protein>
<comment type="caution">
    <text evidence="2">The sequence shown here is derived from an EMBL/GenBank/DDBJ whole genome shotgun (WGS) entry which is preliminary data.</text>
</comment>
<dbReference type="AlphaFoldDB" id="A0A8J2NTP5"/>
<feature type="region of interest" description="Disordered" evidence="1">
    <location>
        <begin position="1"/>
        <end position="72"/>
    </location>
</feature>
<sequence length="72" mass="7408">QSAVEAETASLGMERLFESSPAPDLIPAVESPTPPMSPTASPNGYDVTSSAQPPSTPVVESTIEVKPTTVQP</sequence>
<reference evidence="2" key="1">
    <citation type="submission" date="2021-06" db="EMBL/GenBank/DDBJ databases">
        <authorList>
            <person name="Hodson N. C."/>
            <person name="Mongue J. A."/>
            <person name="Jaron S. K."/>
        </authorList>
    </citation>
    <scope>NUCLEOTIDE SEQUENCE</scope>
</reference>
<feature type="non-terminal residue" evidence="2">
    <location>
        <position position="1"/>
    </location>
</feature>
<gene>
    <name evidence="2" type="ORF">AFUS01_LOCUS14679</name>
</gene>
<organism evidence="2 3">
    <name type="scientific">Allacma fusca</name>
    <dbReference type="NCBI Taxonomy" id="39272"/>
    <lineage>
        <taxon>Eukaryota</taxon>
        <taxon>Metazoa</taxon>
        <taxon>Ecdysozoa</taxon>
        <taxon>Arthropoda</taxon>
        <taxon>Hexapoda</taxon>
        <taxon>Collembola</taxon>
        <taxon>Symphypleona</taxon>
        <taxon>Sminthuridae</taxon>
        <taxon>Allacma</taxon>
    </lineage>
</organism>
<keyword evidence="3" id="KW-1185">Reference proteome</keyword>
<evidence type="ECO:0000313" key="2">
    <source>
        <dbReference type="EMBL" id="CAG7725732.1"/>
    </source>
</evidence>
<evidence type="ECO:0000313" key="3">
    <source>
        <dbReference type="Proteomes" id="UP000708208"/>
    </source>
</evidence>
<name>A0A8J2NTP5_9HEXA</name>